<evidence type="ECO:0000313" key="2">
    <source>
        <dbReference type="EMBL" id="GER40443.1"/>
    </source>
</evidence>
<accession>A0A5A7Q5C7</accession>
<comment type="caution">
    <text evidence="2">The sequence shown here is derived from an EMBL/GenBank/DDBJ whole genome shotgun (WGS) entry which is preliminary data.</text>
</comment>
<gene>
    <name evidence="2" type="ORF">STAS_17114</name>
</gene>
<feature type="region of interest" description="Disordered" evidence="1">
    <location>
        <begin position="70"/>
        <end position="149"/>
    </location>
</feature>
<evidence type="ECO:0000256" key="1">
    <source>
        <dbReference type="SAM" id="MobiDB-lite"/>
    </source>
</evidence>
<dbReference type="EMBL" id="BKCP01005872">
    <property type="protein sequence ID" value="GER40443.1"/>
    <property type="molecule type" value="Genomic_DNA"/>
</dbReference>
<feature type="compositionally biased region" description="Polar residues" evidence="1">
    <location>
        <begin position="105"/>
        <end position="115"/>
    </location>
</feature>
<name>A0A5A7Q5C7_STRAF</name>
<evidence type="ECO:0000313" key="3">
    <source>
        <dbReference type="Proteomes" id="UP000325081"/>
    </source>
</evidence>
<feature type="compositionally biased region" description="Gly residues" evidence="1">
    <location>
        <begin position="140"/>
        <end position="149"/>
    </location>
</feature>
<dbReference type="AlphaFoldDB" id="A0A5A7Q5C7"/>
<reference evidence="3" key="1">
    <citation type="journal article" date="2019" name="Curr. Biol.">
        <title>Genome Sequence of Striga asiatica Provides Insight into the Evolution of Plant Parasitism.</title>
        <authorList>
            <person name="Yoshida S."/>
            <person name="Kim S."/>
            <person name="Wafula E.K."/>
            <person name="Tanskanen J."/>
            <person name="Kim Y.M."/>
            <person name="Honaas L."/>
            <person name="Yang Z."/>
            <person name="Spallek T."/>
            <person name="Conn C.E."/>
            <person name="Ichihashi Y."/>
            <person name="Cheong K."/>
            <person name="Cui S."/>
            <person name="Der J.P."/>
            <person name="Gundlach H."/>
            <person name="Jiao Y."/>
            <person name="Hori C."/>
            <person name="Ishida J.K."/>
            <person name="Kasahara H."/>
            <person name="Kiba T."/>
            <person name="Kim M.S."/>
            <person name="Koo N."/>
            <person name="Laohavisit A."/>
            <person name="Lee Y.H."/>
            <person name="Lumba S."/>
            <person name="McCourt P."/>
            <person name="Mortimer J.C."/>
            <person name="Mutuku J.M."/>
            <person name="Nomura T."/>
            <person name="Sasaki-Sekimoto Y."/>
            <person name="Seto Y."/>
            <person name="Wang Y."/>
            <person name="Wakatake T."/>
            <person name="Sakakibara H."/>
            <person name="Demura T."/>
            <person name="Yamaguchi S."/>
            <person name="Yoneyama K."/>
            <person name="Manabe R.I."/>
            <person name="Nelson D.C."/>
            <person name="Schulman A.H."/>
            <person name="Timko M.P."/>
            <person name="dePamphilis C.W."/>
            <person name="Choi D."/>
            <person name="Shirasu K."/>
        </authorList>
    </citation>
    <scope>NUCLEOTIDE SEQUENCE [LARGE SCALE GENOMIC DNA]</scope>
    <source>
        <strain evidence="3">cv. UVA1</strain>
    </source>
</reference>
<dbReference type="Proteomes" id="UP000325081">
    <property type="component" value="Unassembled WGS sequence"/>
</dbReference>
<feature type="region of interest" description="Disordered" evidence="1">
    <location>
        <begin position="21"/>
        <end position="54"/>
    </location>
</feature>
<protein>
    <submittedName>
        <fullName evidence="2">Extra-large GTP-binding protein 3</fullName>
    </submittedName>
</protein>
<keyword evidence="3" id="KW-1185">Reference proteome</keyword>
<feature type="compositionally biased region" description="Basic and acidic residues" evidence="1">
    <location>
        <begin position="21"/>
        <end position="35"/>
    </location>
</feature>
<sequence>MMMVDDRERLRDFSLLPKREIDAREGDSGVKEKGFGRSKKKRSSAFSYVSSREKKEKYWAKLTCNWAENSIHELGAPDGGKGSGDGGRRGARRTTAVDSRRAKEQGNSWRGNSSEYGGGSPARGGVADSRQGFTAKDDFAGGGGFHGSD</sequence>
<organism evidence="2 3">
    <name type="scientific">Striga asiatica</name>
    <name type="common">Asiatic witchweed</name>
    <name type="synonym">Buchnera asiatica</name>
    <dbReference type="NCBI Taxonomy" id="4170"/>
    <lineage>
        <taxon>Eukaryota</taxon>
        <taxon>Viridiplantae</taxon>
        <taxon>Streptophyta</taxon>
        <taxon>Embryophyta</taxon>
        <taxon>Tracheophyta</taxon>
        <taxon>Spermatophyta</taxon>
        <taxon>Magnoliopsida</taxon>
        <taxon>eudicotyledons</taxon>
        <taxon>Gunneridae</taxon>
        <taxon>Pentapetalae</taxon>
        <taxon>asterids</taxon>
        <taxon>lamiids</taxon>
        <taxon>Lamiales</taxon>
        <taxon>Orobanchaceae</taxon>
        <taxon>Buchnereae</taxon>
        <taxon>Striga</taxon>
    </lineage>
</organism>
<proteinExistence type="predicted"/>